<organism evidence="1">
    <name type="scientific">Rhizophora mucronata</name>
    <name type="common">Asiatic mangrove</name>
    <dbReference type="NCBI Taxonomy" id="61149"/>
    <lineage>
        <taxon>Eukaryota</taxon>
        <taxon>Viridiplantae</taxon>
        <taxon>Streptophyta</taxon>
        <taxon>Embryophyta</taxon>
        <taxon>Tracheophyta</taxon>
        <taxon>Spermatophyta</taxon>
        <taxon>Magnoliopsida</taxon>
        <taxon>eudicotyledons</taxon>
        <taxon>Gunneridae</taxon>
        <taxon>Pentapetalae</taxon>
        <taxon>rosids</taxon>
        <taxon>fabids</taxon>
        <taxon>Malpighiales</taxon>
        <taxon>Rhizophoraceae</taxon>
        <taxon>Rhizophora</taxon>
    </lineage>
</organism>
<name>A0A2P2R238_RHIMU</name>
<protein>
    <submittedName>
        <fullName evidence="1">Uncharacterized protein</fullName>
    </submittedName>
</protein>
<evidence type="ECO:0000313" key="1">
    <source>
        <dbReference type="EMBL" id="MBX73302.1"/>
    </source>
</evidence>
<dbReference type="AlphaFoldDB" id="A0A2P2R238"/>
<sequence length="27" mass="3020">MMQTTSRATDPIVVMTKGDHSKPNLLF</sequence>
<proteinExistence type="predicted"/>
<dbReference type="EMBL" id="GGEC01092818">
    <property type="protein sequence ID" value="MBX73302.1"/>
    <property type="molecule type" value="Transcribed_RNA"/>
</dbReference>
<reference evidence="1" key="1">
    <citation type="submission" date="2018-02" db="EMBL/GenBank/DDBJ databases">
        <title>Rhizophora mucronata_Transcriptome.</title>
        <authorList>
            <person name="Meera S.P."/>
            <person name="Sreeshan A."/>
            <person name="Augustine A."/>
        </authorList>
    </citation>
    <scope>NUCLEOTIDE SEQUENCE</scope>
    <source>
        <tissue evidence="1">Leaf</tissue>
    </source>
</reference>
<accession>A0A2P2R238</accession>